<dbReference type="InterPro" id="IPR013087">
    <property type="entry name" value="Znf_C2H2_type"/>
</dbReference>
<dbReference type="EMBL" id="KV878586">
    <property type="protein sequence ID" value="OJJ58703.1"/>
    <property type="molecule type" value="Genomic_DNA"/>
</dbReference>
<dbReference type="Gene3D" id="1.25.40.20">
    <property type="entry name" value="Ankyrin repeat-containing domain"/>
    <property type="match status" value="1"/>
</dbReference>
<evidence type="ECO:0000313" key="2">
    <source>
        <dbReference type="EMBL" id="OJJ58703.1"/>
    </source>
</evidence>
<gene>
    <name evidence="2" type="ORF">ASPSYDRAFT_965022</name>
</gene>
<dbReference type="OrthoDB" id="5426833at2759"/>
<organism evidence="2 3">
    <name type="scientific">Aspergillus sydowii CBS 593.65</name>
    <dbReference type="NCBI Taxonomy" id="1036612"/>
    <lineage>
        <taxon>Eukaryota</taxon>
        <taxon>Fungi</taxon>
        <taxon>Dikarya</taxon>
        <taxon>Ascomycota</taxon>
        <taxon>Pezizomycotina</taxon>
        <taxon>Eurotiomycetes</taxon>
        <taxon>Eurotiomycetidae</taxon>
        <taxon>Eurotiales</taxon>
        <taxon>Aspergillaceae</taxon>
        <taxon>Aspergillus</taxon>
        <taxon>Aspergillus subgen. Nidulantes</taxon>
    </lineage>
</organism>
<keyword evidence="3" id="KW-1185">Reference proteome</keyword>
<dbReference type="RefSeq" id="XP_040702509.1">
    <property type="nucleotide sequence ID" value="XM_040853220.1"/>
</dbReference>
<proteinExistence type="predicted"/>
<dbReference type="PROSITE" id="PS00028">
    <property type="entry name" value="ZINC_FINGER_C2H2_1"/>
    <property type="match status" value="1"/>
</dbReference>
<protein>
    <recommendedName>
        <fullName evidence="1">C2H2-type domain-containing protein</fullName>
    </recommendedName>
</protein>
<dbReference type="GeneID" id="63769293"/>
<accession>A0A1L9THC2</accession>
<dbReference type="AlphaFoldDB" id="A0A1L9THC2"/>
<dbReference type="VEuPathDB" id="FungiDB:ASPSYDRAFT_965022"/>
<evidence type="ECO:0000313" key="3">
    <source>
        <dbReference type="Proteomes" id="UP000184356"/>
    </source>
</evidence>
<name>A0A1L9THC2_9EURO</name>
<evidence type="ECO:0000259" key="1">
    <source>
        <dbReference type="PROSITE" id="PS00028"/>
    </source>
</evidence>
<dbReference type="SUPFAM" id="SSF48403">
    <property type="entry name" value="Ankyrin repeat"/>
    <property type="match status" value="1"/>
</dbReference>
<feature type="domain" description="C2H2-type" evidence="1">
    <location>
        <begin position="36"/>
        <end position="59"/>
    </location>
</feature>
<sequence>MCSFVDCDTAGKLYSTRRAWFAHEKKRHRASTTYLCCLQKCEAKFNSVSACRNHLRKAHGFRKWQIGDLDMRKMEETPPTHSSYCTFCDRHLTEDITVPQHVGRHLEELAFIILAKQYQEWEFRDDDSASDNLSYSSKYVRNIEKAFQRGNVPALFQLQKRGYDTIPSKEVLKETWDGACSGTYPEKNAQALVWYLLRNGVQPPESFIRWAIQARNTDMVTMLLKADSQISSRYFSFAMEFAAYDIVEMFLVASKDAGHQLYMEDVVGSFIWHRDAAPETIQKLLQLLTTRRADLIDECADAWYKMLREKNYPLVNRFLELTQSPRPIHITRALDIIADRPVYPKDQSSEYPIFIPPQPGSNEDLIARALVIYASRIAGQPETNKTALSLFIEANVHLGVIHYLQHPGLDPNEPDAKGRYPLQEAILAHRFIPARLLFASGARIEIGGDEQVVFDYASSFTATDQTWADRVAEFREYCSGRIGQYSHRSRCSRCNDLPISWL</sequence>
<reference evidence="3" key="1">
    <citation type="journal article" date="2017" name="Genome Biol.">
        <title>Comparative genomics reveals high biological diversity and specific adaptations in the industrially and medically important fungal genus Aspergillus.</title>
        <authorList>
            <person name="de Vries R.P."/>
            <person name="Riley R."/>
            <person name="Wiebenga A."/>
            <person name="Aguilar-Osorio G."/>
            <person name="Amillis S."/>
            <person name="Uchima C.A."/>
            <person name="Anderluh G."/>
            <person name="Asadollahi M."/>
            <person name="Askin M."/>
            <person name="Barry K."/>
            <person name="Battaglia E."/>
            <person name="Bayram O."/>
            <person name="Benocci T."/>
            <person name="Braus-Stromeyer S.A."/>
            <person name="Caldana C."/>
            <person name="Canovas D."/>
            <person name="Cerqueira G.C."/>
            <person name="Chen F."/>
            <person name="Chen W."/>
            <person name="Choi C."/>
            <person name="Clum A."/>
            <person name="Dos Santos R.A."/>
            <person name="Damasio A.R."/>
            <person name="Diallinas G."/>
            <person name="Emri T."/>
            <person name="Fekete E."/>
            <person name="Flipphi M."/>
            <person name="Freyberg S."/>
            <person name="Gallo A."/>
            <person name="Gournas C."/>
            <person name="Habgood R."/>
            <person name="Hainaut M."/>
            <person name="Harispe M.L."/>
            <person name="Henrissat B."/>
            <person name="Hilden K.S."/>
            <person name="Hope R."/>
            <person name="Hossain A."/>
            <person name="Karabika E."/>
            <person name="Karaffa L."/>
            <person name="Karanyi Z."/>
            <person name="Krasevec N."/>
            <person name="Kuo A."/>
            <person name="Kusch H."/>
            <person name="LaButti K."/>
            <person name="Lagendijk E.L."/>
            <person name="Lapidus A."/>
            <person name="Levasseur A."/>
            <person name="Lindquist E."/>
            <person name="Lipzen A."/>
            <person name="Logrieco A.F."/>
            <person name="MacCabe A."/>
            <person name="Maekelae M.R."/>
            <person name="Malavazi I."/>
            <person name="Melin P."/>
            <person name="Meyer V."/>
            <person name="Mielnichuk N."/>
            <person name="Miskei M."/>
            <person name="Molnar A.P."/>
            <person name="Mule G."/>
            <person name="Ngan C.Y."/>
            <person name="Orejas M."/>
            <person name="Orosz E."/>
            <person name="Ouedraogo J.P."/>
            <person name="Overkamp K.M."/>
            <person name="Park H.-S."/>
            <person name="Perrone G."/>
            <person name="Piumi F."/>
            <person name="Punt P.J."/>
            <person name="Ram A.F."/>
            <person name="Ramon A."/>
            <person name="Rauscher S."/>
            <person name="Record E."/>
            <person name="Riano-Pachon D.M."/>
            <person name="Robert V."/>
            <person name="Roehrig J."/>
            <person name="Ruller R."/>
            <person name="Salamov A."/>
            <person name="Salih N.S."/>
            <person name="Samson R.A."/>
            <person name="Sandor E."/>
            <person name="Sanguinetti M."/>
            <person name="Schuetze T."/>
            <person name="Sepcic K."/>
            <person name="Shelest E."/>
            <person name="Sherlock G."/>
            <person name="Sophianopoulou V."/>
            <person name="Squina F.M."/>
            <person name="Sun H."/>
            <person name="Susca A."/>
            <person name="Todd R.B."/>
            <person name="Tsang A."/>
            <person name="Unkles S.E."/>
            <person name="van de Wiele N."/>
            <person name="van Rossen-Uffink D."/>
            <person name="Oliveira J.V."/>
            <person name="Vesth T.C."/>
            <person name="Visser J."/>
            <person name="Yu J.-H."/>
            <person name="Zhou M."/>
            <person name="Andersen M.R."/>
            <person name="Archer D.B."/>
            <person name="Baker S.E."/>
            <person name="Benoit I."/>
            <person name="Brakhage A.A."/>
            <person name="Braus G.H."/>
            <person name="Fischer R."/>
            <person name="Frisvad J.C."/>
            <person name="Goldman G.H."/>
            <person name="Houbraken J."/>
            <person name="Oakley B."/>
            <person name="Pocsi I."/>
            <person name="Scazzocchio C."/>
            <person name="Seiboth B."/>
            <person name="vanKuyk P.A."/>
            <person name="Wortman J."/>
            <person name="Dyer P.S."/>
            <person name="Grigoriev I.V."/>
        </authorList>
    </citation>
    <scope>NUCLEOTIDE SEQUENCE [LARGE SCALE GENOMIC DNA]</scope>
    <source>
        <strain evidence="3">CBS 593.65</strain>
    </source>
</reference>
<dbReference type="Proteomes" id="UP000184356">
    <property type="component" value="Unassembled WGS sequence"/>
</dbReference>
<dbReference type="InterPro" id="IPR036770">
    <property type="entry name" value="Ankyrin_rpt-contain_sf"/>
</dbReference>